<gene>
    <name evidence="2" type="ORF">CHS0354_029658</name>
</gene>
<dbReference type="Proteomes" id="UP001195483">
    <property type="component" value="Unassembled WGS sequence"/>
</dbReference>
<reference evidence="2" key="2">
    <citation type="journal article" date="2021" name="Genome Biol. Evol.">
        <title>Developing a high-quality reference genome for a parasitic bivalve with doubly uniparental inheritance (Bivalvia: Unionida).</title>
        <authorList>
            <person name="Smith C.H."/>
        </authorList>
    </citation>
    <scope>NUCLEOTIDE SEQUENCE</scope>
    <source>
        <strain evidence="2">CHS0354</strain>
        <tissue evidence="2">Mantle</tissue>
    </source>
</reference>
<proteinExistence type="predicted"/>
<protein>
    <submittedName>
        <fullName evidence="2">Uncharacterized protein</fullName>
    </submittedName>
</protein>
<feature type="region of interest" description="Disordered" evidence="1">
    <location>
        <begin position="942"/>
        <end position="962"/>
    </location>
</feature>
<reference evidence="2" key="3">
    <citation type="submission" date="2023-05" db="EMBL/GenBank/DDBJ databases">
        <authorList>
            <person name="Smith C.H."/>
        </authorList>
    </citation>
    <scope>NUCLEOTIDE SEQUENCE</scope>
    <source>
        <strain evidence="2">CHS0354</strain>
        <tissue evidence="2">Mantle</tissue>
    </source>
</reference>
<feature type="compositionally biased region" description="Basic and acidic residues" evidence="1">
    <location>
        <begin position="874"/>
        <end position="888"/>
    </location>
</feature>
<name>A0AAE0VJU2_9BIVA</name>
<reference evidence="2" key="1">
    <citation type="journal article" date="2021" name="Genome Biol. Evol.">
        <title>A High-Quality Reference Genome for a Parasitic Bivalve with Doubly Uniparental Inheritance (Bivalvia: Unionida).</title>
        <authorList>
            <person name="Smith C.H."/>
        </authorList>
    </citation>
    <scope>NUCLEOTIDE SEQUENCE</scope>
    <source>
        <strain evidence="2">CHS0354</strain>
    </source>
</reference>
<feature type="region of interest" description="Disordered" evidence="1">
    <location>
        <begin position="863"/>
        <end position="906"/>
    </location>
</feature>
<dbReference type="EMBL" id="JAEAOA010001776">
    <property type="protein sequence ID" value="KAK3579360.1"/>
    <property type="molecule type" value="Genomic_DNA"/>
</dbReference>
<sequence length="1078" mass="121703">MNSLLETLRTEVLDLRSQSLQLTRQMWLLYVTFEDFICIRHPDRSTALISSTVDIDTYFSEPLANNSTPTANSFSVFSCPCIQKDNTHNHCKGTRISNTSSVPKNLIQTGPSRIGHLTFRAESSAFMVVHRKSDLHGEDSHSSDAYQSLNSANAINHHNFDSVLEINEKQSPSKHNVVQANISDCAHENSCNQKEGPVCEKKQVIGSLSYSEVDRDRGAFYERRHPFFIFRHQLNQNDLSGTHNNNKDQRQNIQRRGDIVCRTESIEFLQMHNPDLQGRYQSNDGRNGLNKLVFYGTAKRDRVNKATGTDIQSACIQNVNNIKGKSHDYTLAENNPKFDNFICQLEGSETSSVCSKHDSDDTIQSDSSRQGRLRVSVFDHSRIPSEITNRIFAARRREQGVTAVDEDRSHANSQNLLKSPDNDFTKRRGLYLPYSVIKTSKSSESARENSSAGNTDWASMKDIHKSRTPLEELLGFVKDSVSNETSPMTISSGYESDYMQSKENKAGHLTLSKAESPKRCHRDEVPIDYFSLSDTYMKSENQSPVNVVMVTENQIDNAHTASKTATLLRGPKCFMSLDQSKLRSGRLEKDSQEFSYAQRHNYKLTKVTRSMYEIIHDLQTEKEQLDSRKKCKKGRCVQHSKGSAVTSNRSGVSSSEENALHERLNPRVFSVGPKQRHDYPSGNMNNNDNGLKPASSDFCTRCVRRTLECETAVHRQRQSKTSYGENNKVKPSAQIDNGSDFERHLRTLLCDSPDFFLTDCNQNIDGGSNSILSHEQAPREQTDWKIALMKENERSHNFQQGTVVTGIVLRGAMNKVGPVGQEDEHVYETIPGDEYLYEEMKRIREASSGNIIRRFTTIPDLPGTFIPKDPPALPERRYPRELPKDGEKTIPIADENSNFPKHQSFPRREYPHISPVYAGSGYASVSIESILEANFIPEEKDVSAQDGGAFQSHSKGNDSDGYYSIDTISKMQRDASYEKPWGHLYPLLESNSEPSAFQLRNQCSNGSQARSSNFQCSSEGDRNISFFSETSDINERLNGMRLLENGKSDNSDSDSTLVSSSFDRHKVRRPLLVQATYV</sequence>
<accession>A0AAE0VJU2</accession>
<comment type="caution">
    <text evidence="2">The sequence shown here is derived from an EMBL/GenBank/DDBJ whole genome shotgun (WGS) entry which is preliminary data.</text>
</comment>
<evidence type="ECO:0000256" key="1">
    <source>
        <dbReference type="SAM" id="MobiDB-lite"/>
    </source>
</evidence>
<feature type="region of interest" description="Disordered" evidence="1">
    <location>
        <begin position="403"/>
        <end position="422"/>
    </location>
</feature>
<dbReference type="AlphaFoldDB" id="A0AAE0VJU2"/>
<keyword evidence="3" id="KW-1185">Reference proteome</keyword>
<organism evidence="2 3">
    <name type="scientific">Potamilus streckersoni</name>
    <dbReference type="NCBI Taxonomy" id="2493646"/>
    <lineage>
        <taxon>Eukaryota</taxon>
        <taxon>Metazoa</taxon>
        <taxon>Spiralia</taxon>
        <taxon>Lophotrochozoa</taxon>
        <taxon>Mollusca</taxon>
        <taxon>Bivalvia</taxon>
        <taxon>Autobranchia</taxon>
        <taxon>Heteroconchia</taxon>
        <taxon>Palaeoheterodonta</taxon>
        <taxon>Unionida</taxon>
        <taxon>Unionoidea</taxon>
        <taxon>Unionidae</taxon>
        <taxon>Ambleminae</taxon>
        <taxon>Lampsilini</taxon>
        <taxon>Potamilus</taxon>
    </lineage>
</organism>
<evidence type="ECO:0000313" key="2">
    <source>
        <dbReference type="EMBL" id="KAK3579360.1"/>
    </source>
</evidence>
<evidence type="ECO:0000313" key="3">
    <source>
        <dbReference type="Proteomes" id="UP001195483"/>
    </source>
</evidence>
<feature type="region of interest" description="Disordered" evidence="1">
    <location>
        <begin position="717"/>
        <end position="736"/>
    </location>
</feature>